<dbReference type="Gene3D" id="2.10.25.10">
    <property type="entry name" value="Laminin"/>
    <property type="match status" value="1"/>
</dbReference>
<dbReference type="Pfam" id="PF01826">
    <property type="entry name" value="TIL"/>
    <property type="match status" value="1"/>
</dbReference>
<evidence type="ECO:0000256" key="2">
    <source>
        <dbReference type="ARBA" id="ARBA00007611"/>
    </source>
</evidence>
<dbReference type="SUPFAM" id="SSF57567">
    <property type="entry name" value="Serine protease inhibitors"/>
    <property type="match status" value="1"/>
</dbReference>
<dbReference type="GO" id="GO:0004867">
    <property type="term" value="F:serine-type endopeptidase inhibitor activity"/>
    <property type="evidence" value="ECO:0007669"/>
    <property type="project" value="UniProtKB-KW"/>
</dbReference>
<dbReference type="OrthoDB" id="6781148at2759"/>
<feature type="transmembrane region" description="Helical" evidence="5">
    <location>
        <begin position="6"/>
        <end position="22"/>
    </location>
</feature>
<dbReference type="EMBL" id="KQ435699">
    <property type="protein sequence ID" value="KOX80597.1"/>
    <property type="molecule type" value="Genomic_DNA"/>
</dbReference>
<dbReference type="AlphaFoldDB" id="A0A0M9AAL0"/>
<reference evidence="7 8" key="1">
    <citation type="submission" date="2015-07" db="EMBL/GenBank/DDBJ databases">
        <title>The genome of Melipona quadrifasciata.</title>
        <authorList>
            <person name="Pan H."/>
            <person name="Kapheim K."/>
        </authorList>
    </citation>
    <scope>NUCLEOTIDE SEQUENCE [LARGE SCALE GENOMIC DNA]</scope>
    <source>
        <strain evidence="7">0111107301</strain>
        <tissue evidence="7">Whole body</tissue>
    </source>
</reference>
<keyword evidence="4" id="KW-0646">Protease inhibitor</keyword>
<dbReference type="GO" id="GO:0005576">
    <property type="term" value="C:extracellular region"/>
    <property type="evidence" value="ECO:0007669"/>
    <property type="project" value="UniProtKB-SubCell"/>
</dbReference>
<keyword evidence="5" id="KW-0812">Transmembrane</keyword>
<dbReference type="CDD" id="cd19941">
    <property type="entry name" value="TIL"/>
    <property type="match status" value="1"/>
</dbReference>
<evidence type="ECO:0000313" key="7">
    <source>
        <dbReference type="EMBL" id="KOX80597.1"/>
    </source>
</evidence>
<keyword evidence="5" id="KW-0472">Membrane</keyword>
<sequence>MAVTGLRTITCFIFYLIVVINARKCYTQSQYTDDSDYKDLQFYENMPVNYIENFDKDHLDTVQDDFYILSNFEDANIQNRVYPHKNDLQIPFENNDDSLKKRSSVAQLEWYKPDKVYRYTKHRIPGYDYEELDYMITKNFQQCDERSVWTHCLCQFTCTEPDMVDCYTPCNSGCECKEEYVFDEKTQQCLLPEQCFPKEDNFYIT</sequence>
<gene>
    <name evidence="7" type="ORF">WN51_05452</name>
</gene>
<keyword evidence="3" id="KW-0964">Secreted</keyword>
<evidence type="ECO:0000313" key="8">
    <source>
        <dbReference type="Proteomes" id="UP000053105"/>
    </source>
</evidence>
<evidence type="ECO:0000256" key="1">
    <source>
        <dbReference type="ARBA" id="ARBA00004613"/>
    </source>
</evidence>
<evidence type="ECO:0000259" key="6">
    <source>
        <dbReference type="Pfam" id="PF01826"/>
    </source>
</evidence>
<keyword evidence="4" id="KW-0722">Serine protease inhibitor</keyword>
<comment type="subcellular location">
    <subcellularLocation>
        <location evidence="1">Secreted</location>
    </subcellularLocation>
</comment>
<feature type="domain" description="TIL" evidence="6">
    <location>
        <begin position="143"/>
        <end position="195"/>
    </location>
</feature>
<dbReference type="Proteomes" id="UP000053105">
    <property type="component" value="Unassembled WGS sequence"/>
</dbReference>
<dbReference type="InterPro" id="IPR036084">
    <property type="entry name" value="Ser_inhib-like_sf"/>
</dbReference>
<keyword evidence="8" id="KW-1185">Reference proteome</keyword>
<organism evidence="7 8">
    <name type="scientific">Melipona quadrifasciata</name>
    <dbReference type="NCBI Taxonomy" id="166423"/>
    <lineage>
        <taxon>Eukaryota</taxon>
        <taxon>Metazoa</taxon>
        <taxon>Ecdysozoa</taxon>
        <taxon>Arthropoda</taxon>
        <taxon>Hexapoda</taxon>
        <taxon>Insecta</taxon>
        <taxon>Pterygota</taxon>
        <taxon>Neoptera</taxon>
        <taxon>Endopterygota</taxon>
        <taxon>Hymenoptera</taxon>
        <taxon>Apocrita</taxon>
        <taxon>Aculeata</taxon>
        <taxon>Apoidea</taxon>
        <taxon>Anthophila</taxon>
        <taxon>Apidae</taxon>
        <taxon>Melipona</taxon>
    </lineage>
</organism>
<accession>A0A0M9AAL0</accession>
<name>A0A0M9AAL0_9HYME</name>
<dbReference type="InterPro" id="IPR002919">
    <property type="entry name" value="TIL_dom"/>
</dbReference>
<evidence type="ECO:0000256" key="3">
    <source>
        <dbReference type="ARBA" id="ARBA00022525"/>
    </source>
</evidence>
<evidence type="ECO:0000256" key="5">
    <source>
        <dbReference type="SAM" id="Phobius"/>
    </source>
</evidence>
<protein>
    <recommendedName>
        <fullName evidence="6">TIL domain-containing protein</fullName>
    </recommendedName>
</protein>
<comment type="similarity">
    <text evidence="2">Belongs to the serine protease inhibitor-like (TIL domain-containing) family.</text>
</comment>
<evidence type="ECO:0000256" key="4">
    <source>
        <dbReference type="ARBA" id="ARBA00022900"/>
    </source>
</evidence>
<proteinExistence type="inferred from homology"/>
<keyword evidence="5" id="KW-1133">Transmembrane helix</keyword>